<protein>
    <submittedName>
        <fullName evidence="1">Methyltransferase</fullName>
    </submittedName>
</protein>
<dbReference type="InterPro" id="IPR002052">
    <property type="entry name" value="DNA_methylase_N6_adenine_CS"/>
</dbReference>
<dbReference type="InterPro" id="IPR050210">
    <property type="entry name" value="tRNA_Adenine-N(6)_MTase"/>
</dbReference>
<keyword evidence="2" id="KW-1185">Reference proteome</keyword>
<comment type="caution">
    <text evidence="1">The sequence shown here is derived from an EMBL/GenBank/DDBJ whole genome shotgun (WGS) entry which is preliminary data.</text>
</comment>
<accession>A0ABV6D9I5</accession>
<reference evidence="1 2" key="1">
    <citation type="submission" date="2024-09" db="EMBL/GenBank/DDBJ databases">
        <authorList>
            <person name="Sun Q."/>
            <person name="Mori K."/>
        </authorList>
    </citation>
    <scope>NUCLEOTIDE SEQUENCE [LARGE SCALE GENOMIC DNA]</scope>
    <source>
        <strain evidence="1 2">CCM 8543</strain>
    </source>
</reference>
<dbReference type="GO" id="GO:0032259">
    <property type="term" value="P:methylation"/>
    <property type="evidence" value="ECO:0007669"/>
    <property type="project" value="UniProtKB-KW"/>
</dbReference>
<gene>
    <name evidence="1" type="ORF">ACFFJ2_12750</name>
</gene>
<dbReference type="EMBL" id="JBHLXD010000020">
    <property type="protein sequence ID" value="MFC0209267.1"/>
    <property type="molecule type" value="Genomic_DNA"/>
</dbReference>
<proteinExistence type="predicted"/>
<dbReference type="PROSITE" id="PS00092">
    <property type="entry name" value="N6_MTASE"/>
    <property type="match status" value="1"/>
</dbReference>
<sequence length="133" mass="14318">FVVMNPPFNTARDRATPDALRRQAHVMEEGLFERWLRTAAAIARPGAGLAIIARPASLEEILAALRGRFGAARVLAVHPRPQAAAIRVLLRAKKGARGALALMPPLVLHGPDGQGFTERAEAIINGRETLFAD</sequence>
<feature type="non-terminal residue" evidence="1">
    <location>
        <position position="1"/>
    </location>
</feature>
<organism evidence="1 2">
    <name type="scientific">Chelativorans intermedius</name>
    <dbReference type="NCBI Taxonomy" id="515947"/>
    <lineage>
        <taxon>Bacteria</taxon>
        <taxon>Pseudomonadati</taxon>
        <taxon>Pseudomonadota</taxon>
        <taxon>Alphaproteobacteria</taxon>
        <taxon>Hyphomicrobiales</taxon>
        <taxon>Phyllobacteriaceae</taxon>
        <taxon>Chelativorans</taxon>
    </lineage>
</organism>
<dbReference type="PANTHER" id="PTHR47739:SF1">
    <property type="entry name" value="TRNA1(VAL) (ADENINE(37)-N6)-METHYLTRANSFERASE"/>
    <property type="match status" value="1"/>
</dbReference>
<keyword evidence="1" id="KW-0489">Methyltransferase</keyword>
<evidence type="ECO:0000313" key="2">
    <source>
        <dbReference type="Proteomes" id="UP001589755"/>
    </source>
</evidence>
<dbReference type="Gene3D" id="3.40.50.150">
    <property type="entry name" value="Vaccinia Virus protein VP39"/>
    <property type="match status" value="1"/>
</dbReference>
<dbReference type="Proteomes" id="UP001589755">
    <property type="component" value="Unassembled WGS sequence"/>
</dbReference>
<keyword evidence="1" id="KW-0808">Transferase</keyword>
<dbReference type="InterPro" id="IPR029063">
    <property type="entry name" value="SAM-dependent_MTases_sf"/>
</dbReference>
<dbReference type="PANTHER" id="PTHR47739">
    <property type="entry name" value="TRNA1(VAL) (ADENINE(37)-N6)-METHYLTRANSFERASE"/>
    <property type="match status" value="1"/>
</dbReference>
<name>A0ABV6D9I5_9HYPH</name>
<evidence type="ECO:0000313" key="1">
    <source>
        <dbReference type="EMBL" id="MFC0209267.1"/>
    </source>
</evidence>
<dbReference type="GO" id="GO:0008168">
    <property type="term" value="F:methyltransferase activity"/>
    <property type="evidence" value="ECO:0007669"/>
    <property type="project" value="UniProtKB-KW"/>
</dbReference>